<evidence type="ECO:0000256" key="1">
    <source>
        <dbReference type="ARBA" id="ARBA00004123"/>
    </source>
</evidence>
<dbReference type="STRING" id="42514.ENSPNAP00000013981"/>
<dbReference type="Pfam" id="PF00447">
    <property type="entry name" value="HSF_DNA-bind"/>
    <property type="match status" value="1"/>
</dbReference>
<dbReference type="PRINTS" id="PR00056">
    <property type="entry name" value="HSFDOMAIN"/>
</dbReference>
<evidence type="ECO:0000256" key="6">
    <source>
        <dbReference type="ARBA" id="ARBA00023163"/>
    </source>
</evidence>
<evidence type="ECO:0000256" key="8">
    <source>
        <dbReference type="RuleBase" id="RU004020"/>
    </source>
</evidence>
<dbReference type="SUPFAM" id="SSF46785">
    <property type="entry name" value="Winged helix' DNA-binding domain"/>
    <property type="match status" value="1"/>
</dbReference>
<comment type="subcellular location">
    <subcellularLocation>
        <location evidence="1">Nucleus</location>
    </subcellularLocation>
</comment>
<keyword evidence="3" id="KW-0805">Transcription regulation</keyword>
<evidence type="ECO:0000313" key="11">
    <source>
        <dbReference type="Proteomes" id="UP001501920"/>
    </source>
</evidence>
<reference evidence="10 11" key="1">
    <citation type="submission" date="2020-10" db="EMBL/GenBank/DDBJ databases">
        <title>Pygocentrus nattereri (red-bellied piranha) genome, fPygNat1, primary haplotype.</title>
        <authorList>
            <person name="Myers G."/>
            <person name="Meyer A."/>
            <person name="Karagic N."/>
            <person name="Pippel M."/>
            <person name="Winkler S."/>
            <person name="Tracey A."/>
            <person name="Wood J."/>
            <person name="Formenti G."/>
            <person name="Howe K."/>
            <person name="Fedrigo O."/>
            <person name="Jarvis E.D."/>
        </authorList>
    </citation>
    <scope>NUCLEOTIDE SEQUENCE [LARGE SCALE GENOMIC DNA]</scope>
</reference>
<keyword evidence="5" id="KW-0238">DNA-binding</keyword>
<proteinExistence type="inferred from homology"/>
<evidence type="ECO:0000313" key="10">
    <source>
        <dbReference type="Ensembl" id="ENSPNAP00000013981.2"/>
    </source>
</evidence>
<accession>A0A3B4CTA6</accession>
<evidence type="ECO:0000256" key="3">
    <source>
        <dbReference type="ARBA" id="ARBA00023015"/>
    </source>
</evidence>
<dbReference type="PANTHER" id="PTHR10015:SF457">
    <property type="entry name" value="HEAT SHOCK FACTOR PROTEIN 1-LIKE"/>
    <property type="match status" value="1"/>
</dbReference>
<keyword evidence="4" id="KW-0346">Stress response</keyword>
<comment type="similarity">
    <text evidence="2 8">Belongs to the HSF family.</text>
</comment>
<dbReference type="InterPro" id="IPR000232">
    <property type="entry name" value="HSF_DNA-bd"/>
</dbReference>
<dbReference type="GeneID" id="108416109"/>
<dbReference type="OMA" id="WNFEHPN"/>
<dbReference type="FunFam" id="1.10.10.10:FF:000027">
    <property type="entry name" value="Heat shock transcription factor 1"/>
    <property type="match status" value="1"/>
</dbReference>
<dbReference type="RefSeq" id="XP_037403405.1">
    <property type="nucleotide sequence ID" value="XM_037547508.1"/>
</dbReference>
<dbReference type="Ensembl" id="ENSPNAT00000037154.2">
    <property type="protein sequence ID" value="ENSPNAP00000013981.2"/>
    <property type="gene ID" value="ENSPNAG00000019906.2"/>
</dbReference>
<keyword evidence="11" id="KW-1185">Reference proteome</keyword>
<protein>
    <submittedName>
        <fullName evidence="10">Si:dkey-18a10.3</fullName>
    </submittedName>
</protein>
<dbReference type="SMART" id="SM00415">
    <property type="entry name" value="HSF"/>
    <property type="match status" value="1"/>
</dbReference>
<organism evidence="10 11">
    <name type="scientific">Pygocentrus nattereri</name>
    <name type="common">Red-bellied piranha</name>
    <dbReference type="NCBI Taxonomy" id="42514"/>
    <lineage>
        <taxon>Eukaryota</taxon>
        <taxon>Metazoa</taxon>
        <taxon>Chordata</taxon>
        <taxon>Craniata</taxon>
        <taxon>Vertebrata</taxon>
        <taxon>Euteleostomi</taxon>
        <taxon>Actinopterygii</taxon>
        <taxon>Neopterygii</taxon>
        <taxon>Teleostei</taxon>
        <taxon>Ostariophysi</taxon>
        <taxon>Characiformes</taxon>
        <taxon>Characoidei</taxon>
        <taxon>Pygocentrus</taxon>
    </lineage>
</organism>
<dbReference type="GeneTree" id="ENSGT00940000158063"/>
<keyword evidence="7" id="KW-0539">Nucleus</keyword>
<dbReference type="PANTHER" id="PTHR10015">
    <property type="entry name" value="HEAT SHOCK TRANSCRIPTION FACTOR"/>
    <property type="match status" value="1"/>
</dbReference>
<evidence type="ECO:0000256" key="5">
    <source>
        <dbReference type="ARBA" id="ARBA00023125"/>
    </source>
</evidence>
<dbReference type="GO" id="GO:0003700">
    <property type="term" value="F:DNA-binding transcription factor activity"/>
    <property type="evidence" value="ECO:0007669"/>
    <property type="project" value="InterPro"/>
</dbReference>
<dbReference type="InterPro" id="IPR036390">
    <property type="entry name" value="WH_DNA-bd_sf"/>
</dbReference>
<dbReference type="Ensembl" id="ENSPNAT00000054411.1">
    <property type="protein sequence ID" value="ENSPNAP00000070438.1"/>
    <property type="gene ID" value="ENSPNAG00000019906.2"/>
</dbReference>
<dbReference type="GO" id="GO:0043565">
    <property type="term" value="F:sequence-specific DNA binding"/>
    <property type="evidence" value="ECO:0007669"/>
    <property type="project" value="InterPro"/>
</dbReference>
<feature type="domain" description="HSF-type DNA-binding" evidence="9">
    <location>
        <begin position="49"/>
        <end position="73"/>
    </location>
</feature>
<name>A0A3B4CTA6_PYGNA</name>
<evidence type="ECO:0000256" key="4">
    <source>
        <dbReference type="ARBA" id="ARBA00023016"/>
    </source>
</evidence>
<dbReference type="PROSITE" id="PS00434">
    <property type="entry name" value="HSF_DOMAIN"/>
    <property type="match status" value="1"/>
</dbReference>
<dbReference type="InterPro" id="IPR036388">
    <property type="entry name" value="WH-like_DNA-bd_sf"/>
</dbReference>
<dbReference type="Proteomes" id="UP001501920">
    <property type="component" value="Chromosome 18"/>
</dbReference>
<keyword evidence="6" id="KW-0804">Transcription</keyword>
<reference evidence="10" key="2">
    <citation type="submission" date="2025-05" db="UniProtKB">
        <authorList>
            <consortium name="Ensembl"/>
        </authorList>
    </citation>
    <scope>IDENTIFICATION</scope>
</reference>
<sequence>MKQNFPVPAFLSKLWTLVDDHCTNDLVTWSEDGCSFLVLDEQRFSKELLPLYYKHSNMTSFIRQLNMYGFHKVVPVDSGLLKDDSRGDCVEFQHEHFCRDQLHLLSLIRRKVSVSRGLDDSGQISQVLVEISHIRGWQDSFDFKLMALCRDNESLWQEVNSLQQKHQQQHKIIRKIMQFIINTVQSNGIKGLKRKLPMIDSSEVTHSAPKYSRSCDSTVDSNLSSTSVQDAPSLEEIPLESLSADVYSSGMIVSDITHLLEPLREQDSGLTAESAPCCASAPLSPAFSSVDLALSLLDDAAAPETEEQLPERSELADPLSLIESSLAAIQASPLPPSLDILSELFRPTSCSSEALSLKRKRDAKRGANAHTHAYTVAAVRPQQLQEVSFGGGDVEEAEFLPSLLQLVEEASVPLHTDALAV</sequence>
<dbReference type="AlphaFoldDB" id="A0A3B4CTA6"/>
<evidence type="ECO:0000259" key="9">
    <source>
        <dbReference type="PROSITE" id="PS00434"/>
    </source>
</evidence>
<evidence type="ECO:0000256" key="2">
    <source>
        <dbReference type="ARBA" id="ARBA00006403"/>
    </source>
</evidence>
<dbReference type="GO" id="GO:0005634">
    <property type="term" value="C:nucleus"/>
    <property type="evidence" value="ECO:0007669"/>
    <property type="project" value="UniProtKB-SubCell"/>
</dbReference>
<evidence type="ECO:0000256" key="7">
    <source>
        <dbReference type="ARBA" id="ARBA00023242"/>
    </source>
</evidence>
<dbReference type="Gene3D" id="1.10.10.10">
    <property type="entry name" value="Winged helix-like DNA-binding domain superfamily/Winged helix DNA-binding domain"/>
    <property type="match status" value="1"/>
</dbReference>